<keyword evidence="2" id="KW-0812">Transmembrane</keyword>
<evidence type="ECO:0000256" key="1">
    <source>
        <dbReference type="SAM" id="MobiDB-lite"/>
    </source>
</evidence>
<dbReference type="OrthoDB" id="195231at2759"/>
<evidence type="ECO:0000313" key="4">
    <source>
        <dbReference type="EMBL" id="KLT45852.1"/>
    </source>
</evidence>
<keyword evidence="3" id="KW-0732">Signal</keyword>
<feature type="transmembrane region" description="Helical" evidence="2">
    <location>
        <begin position="235"/>
        <end position="258"/>
    </location>
</feature>
<accession>A0A0J0XXQ5</accession>
<sequence length="361" mass="40058">MVFAVCLALLALSAAGVRAGKMTEGQACDPSRNRLDSQTYNFLSDCDPQTWCGPDNICIKRGCRRDIYPYGYYGTPYDQLPPLCPEGQFCPDEGSSCMPKSPVGGPCQKDRDDQCAPPPNQKELASYLNVNGSTCLGFQCYYADVETGKPCIFENTWYVGTADDGTTFTYAVSRDNCRKNLYCDGTTQLCNPKRDKGQGCTANKECKSFNCVKPRADEAGICGREADEPLKPKPWVYVVIGLAIVICLVAVMTGLWLLHRRAREENQVKLQEYYNEQIAYRQSIMSMSHAKNSLLSLPANTTPNAARASLYSEQDSMGLSTANGLLPPNMRRETSQAWSDDSEVLTDQQRQGNSMRFRGQF</sequence>
<keyword evidence="2" id="KW-0472">Membrane</keyword>
<dbReference type="GeneID" id="28981700"/>
<gene>
    <name evidence="4" type="ORF">CC85DRAFT_268381</name>
</gene>
<keyword evidence="2" id="KW-1133">Transmembrane helix</keyword>
<evidence type="ECO:0000256" key="3">
    <source>
        <dbReference type="SAM" id="SignalP"/>
    </source>
</evidence>
<protein>
    <submittedName>
        <fullName evidence="4">Uncharacterized protein</fullName>
    </submittedName>
</protein>
<evidence type="ECO:0000313" key="5">
    <source>
        <dbReference type="Proteomes" id="UP000053611"/>
    </source>
</evidence>
<name>A0A0J0XXQ5_9TREE</name>
<feature type="compositionally biased region" description="Polar residues" evidence="1">
    <location>
        <begin position="335"/>
        <end position="354"/>
    </location>
</feature>
<dbReference type="STRING" id="879819.A0A0J0XXQ5"/>
<evidence type="ECO:0000256" key="2">
    <source>
        <dbReference type="SAM" id="Phobius"/>
    </source>
</evidence>
<feature type="chain" id="PRO_5005245771" evidence="3">
    <location>
        <begin position="20"/>
        <end position="361"/>
    </location>
</feature>
<organism evidence="4 5">
    <name type="scientific">Cutaneotrichosporon oleaginosum</name>
    <dbReference type="NCBI Taxonomy" id="879819"/>
    <lineage>
        <taxon>Eukaryota</taxon>
        <taxon>Fungi</taxon>
        <taxon>Dikarya</taxon>
        <taxon>Basidiomycota</taxon>
        <taxon>Agaricomycotina</taxon>
        <taxon>Tremellomycetes</taxon>
        <taxon>Trichosporonales</taxon>
        <taxon>Trichosporonaceae</taxon>
        <taxon>Cutaneotrichosporon</taxon>
    </lineage>
</organism>
<reference evidence="4 5" key="1">
    <citation type="submission" date="2015-03" db="EMBL/GenBank/DDBJ databases">
        <title>Genomics and transcriptomics of the oil-accumulating basidiomycete yeast T. oleaginosus allow insights into substrate utilization and the diverse evolutionary trajectories of mating systems in fungi.</title>
        <authorList>
            <consortium name="DOE Joint Genome Institute"/>
            <person name="Kourist R."/>
            <person name="Kracht O."/>
            <person name="Bracharz F."/>
            <person name="Lipzen A."/>
            <person name="Nolan M."/>
            <person name="Ohm R."/>
            <person name="Grigoriev I."/>
            <person name="Sun S."/>
            <person name="Heitman J."/>
            <person name="Bruck T."/>
            <person name="Nowrousian M."/>
        </authorList>
    </citation>
    <scope>NUCLEOTIDE SEQUENCE [LARGE SCALE GENOMIC DNA]</scope>
    <source>
        <strain evidence="4 5">IBC0246</strain>
    </source>
</reference>
<feature type="signal peptide" evidence="3">
    <location>
        <begin position="1"/>
        <end position="19"/>
    </location>
</feature>
<dbReference type="EMBL" id="KQ087179">
    <property type="protein sequence ID" value="KLT45852.1"/>
    <property type="molecule type" value="Genomic_DNA"/>
</dbReference>
<dbReference type="RefSeq" id="XP_018282343.1">
    <property type="nucleotide sequence ID" value="XM_018421097.1"/>
</dbReference>
<dbReference type="AlphaFoldDB" id="A0A0J0XXQ5"/>
<feature type="region of interest" description="Disordered" evidence="1">
    <location>
        <begin position="321"/>
        <end position="361"/>
    </location>
</feature>
<proteinExistence type="predicted"/>
<dbReference type="Proteomes" id="UP000053611">
    <property type="component" value="Unassembled WGS sequence"/>
</dbReference>
<keyword evidence="5" id="KW-1185">Reference proteome</keyword>